<accession>A0A388K5Q0</accession>
<evidence type="ECO:0000313" key="3">
    <source>
        <dbReference type="Proteomes" id="UP000265515"/>
    </source>
</evidence>
<evidence type="ECO:0000256" key="1">
    <source>
        <dbReference type="SAM" id="MobiDB-lite"/>
    </source>
</evidence>
<feature type="region of interest" description="Disordered" evidence="1">
    <location>
        <begin position="153"/>
        <end position="205"/>
    </location>
</feature>
<comment type="caution">
    <text evidence="2">The sequence shown here is derived from an EMBL/GenBank/DDBJ whole genome shotgun (WGS) entry which is preliminary data.</text>
</comment>
<dbReference type="EMBL" id="BFEA01000061">
    <property type="protein sequence ID" value="GBG65380.1"/>
    <property type="molecule type" value="Genomic_DNA"/>
</dbReference>
<evidence type="ECO:0000313" key="2">
    <source>
        <dbReference type="EMBL" id="GBG65380.1"/>
    </source>
</evidence>
<feature type="compositionally biased region" description="Low complexity" evidence="1">
    <location>
        <begin position="154"/>
        <end position="169"/>
    </location>
</feature>
<name>A0A388K5Q0_CHABU</name>
<feature type="compositionally biased region" description="Basic and acidic residues" evidence="1">
    <location>
        <begin position="174"/>
        <end position="205"/>
    </location>
</feature>
<dbReference type="Gramene" id="GBG65380">
    <property type="protein sequence ID" value="GBG65380"/>
    <property type="gene ID" value="CBR_g50741"/>
</dbReference>
<proteinExistence type="predicted"/>
<dbReference type="AlphaFoldDB" id="A0A388K5Q0"/>
<sequence>MAPRGQQKAKRPHGGSGEAGARQTGRGHVPKSKKLRAGDGSKGVMGGDGGEEVTPMDITSVGTPALGFGRDGVSRQRMLALTNLGILMSTRGGGGGTARAQGVMSGDIPPQRVVDYASTIASVSERGNKAPVGESPSRHVEVSNPTIVAASPRAVHQSAQAASAAGHAATLGTGERREDRRVEETGRKQERREESLCGEKRTTSL</sequence>
<dbReference type="Proteomes" id="UP000265515">
    <property type="component" value="Unassembled WGS sequence"/>
</dbReference>
<organism evidence="2 3">
    <name type="scientific">Chara braunii</name>
    <name type="common">Braun's stonewort</name>
    <dbReference type="NCBI Taxonomy" id="69332"/>
    <lineage>
        <taxon>Eukaryota</taxon>
        <taxon>Viridiplantae</taxon>
        <taxon>Streptophyta</taxon>
        <taxon>Charophyceae</taxon>
        <taxon>Charales</taxon>
        <taxon>Characeae</taxon>
        <taxon>Chara</taxon>
    </lineage>
</organism>
<keyword evidence="3" id="KW-1185">Reference proteome</keyword>
<feature type="region of interest" description="Disordered" evidence="1">
    <location>
        <begin position="1"/>
        <end position="57"/>
    </location>
</feature>
<reference evidence="2 3" key="1">
    <citation type="journal article" date="2018" name="Cell">
        <title>The Chara Genome: Secondary Complexity and Implications for Plant Terrestrialization.</title>
        <authorList>
            <person name="Nishiyama T."/>
            <person name="Sakayama H."/>
            <person name="Vries J.D."/>
            <person name="Buschmann H."/>
            <person name="Saint-Marcoux D."/>
            <person name="Ullrich K.K."/>
            <person name="Haas F.B."/>
            <person name="Vanderstraeten L."/>
            <person name="Becker D."/>
            <person name="Lang D."/>
            <person name="Vosolsobe S."/>
            <person name="Rombauts S."/>
            <person name="Wilhelmsson P.K.I."/>
            <person name="Janitza P."/>
            <person name="Kern R."/>
            <person name="Heyl A."/>
            <person name="Rumpler F."/>
            <person name="Villalobos L.I.A.C."/>
            <person name="Clay J.M."/>
            <person name="Skokan R."/>
            <person name="Toyoda A."/>
            <person name="Suzuki Y."/>
            <person name="Kagoshima H."/>
            <person name="Schijlen E."/>
            <person name="Tajeshwar N."/>
            <person name="Catarino B."/>
            <person name="Hetherington A.J."/>
            <person name="Saltykova A."/>
            <person name="Bonnot C."/>
            <person name="Breuninger H."/>
            <person name="Symeonidi A."/>
            <person name="Radhakrishnan G.V."/>
            <person name="Van Nieuwerburgh F."/>
            <person name="Deforce D."/>
            <person name="Chang C."/>
            <person name="Karol K.G."/>
            <person name="Hedrich R."/>
            <person name="Ulvskov P."/>
            <person name="Glockner G."/>
            <person name="Delwiche C.F."/>
            <person name="Petrasek J."/>
            <person name="Van de Peer Y."/>
            <person name="Friml J."/>
            <person name="Beilby M."/>
            <person name="Dolan L."/>
            <person name="Kohara Y."/>
            <person name="Sugano S."/>
            <person name="Fujiyama A."/>
            <person name="Delaux P.-M."/>
            <person name="Quint M."/>
            <person name="TheiBen G."/>
            <person name="Hagemann M."/>
            <person name="Harholt J."/>
            <person name="Dunand C."/>
            <person name="Zachgo S."/>
            <person name="Langdale J."/>
            <person name="Maumus F."/>
            <person name="Straeten D.V.D."/>
            <person name="Gould S.B."/>
            <person name="Rensing S.A."/>
        </authorList>
    </citation>
    <scope>NUCLEOTIDE SEQUENCE [LARGE SCALE GENOMIC DNA]</scope>
    <source>
        <strain evidence="2 3">S276</strain>
    </source>
</reference>
<gene>
    <name evidence="2" type="ORF">CBR_g50741</name>
</gene>
<protein>
    <submittedName>
        <fullName evidence="2">Uncharacterized protein</fullName>
    </submittedName>
</protein>